<sequence length="104" mass="11406">MELPFGLSPLSLHPTVFHFHQRQPSRSPSPSTSSIRSIQSIHSILLQRRHRRRTSISSIIPSARSSMFGEETEDEGMAVMAIMEPRPLGGSGGIWVGIGEVLDG</sequence>
<comment type="caution">
    <text evidence="1">The sequence shown here is derived from an EMBL/GenBank/DDBJ whole genome shotgun (WGS) entry which is preliminary data.</text>
</comment>
<keyword evidence="2" id="KW-1185">Reference proteome</keyword>
<dbReference type="EMBL" id="JBEFKJ010000011">
    <property type="protein sequence ID" value="KAL2043411.1"/>
    <property type="molecule type" value="Genomic_DNA"/>
</dbReference>
<reference evidence="1 2" key="1">
    <citation type="submission" date="2024-09" db="EMBL/GenBank/DDBJ databases">
        <title>Rethinking Asexuality: The Enigmatic Case of Functional Sexual Genes in Lepraria (Stereocaulaceae).</title>
        <authorList>
            <person name="Doellman M."/>
            <person name="Sun Y."/>
            <person name="Barcenas-Pena A."/>
            <person name="Lumbsch H.T."/>
            <person name="Grewe F."/>
        </authorList>
    </citation>
    <scope>NUCLEOTIDE SEQUENCE [LARGE SCALE GENOMIC DNA]</scope>
    <source>
        <strain evidence="1 2">Mercado 3170</strain>
    </source>
</reference>
<dbReference type="Proteomes" id="UP001590950">
    <property type="component" value="Unassembled WGS sequence"/>
</dbReference>
<evidence type="ECO:0000313" key="2">
    <source>
        <dbReference type="Proteomes" id="UP001590950"/>
    </source>
</evidence>
<organism evidence="1 2">
    <name type="scientific">Stereocaulon virgatum</name>
    <dbReference type="NCBI Taxonomy" id="373712"/>
    <lineage>
        <taxon>Eukaryota</taxon>
        <taxon>Fungi</taxon>
        <taxon>Dikarya</taxon>
        <taxon>Ascomycota</taxon>
        <taxon>Pezizomycotina</taxon>
        <taxon>Lecanoromycetes</taxon>
        <taxon>OSLEUM clade</taxon>
        <taxon>Lecanoromycetidae</taxon>
        <taxon>Lecanorales</taxon>
        <taxon>Lecanorineae</taxon>
        <taxon>Stereocaulaceae</taxon>
        <taxon>Stereocaulon</taxon>
    </lineage>
</organism>
<name>A0ABR4AEX9_9LECA</name>
<gene>
    <name evidence="1" type="ORF">N7G274_003717</name>
</gene>
<proteinExistence type="predicted"/>
<evidence type="ECO:0000313" key="1">
    <source>
        <dbReference type="EMBL" id="KAL2043411.1"/>
    </source>
</evidence>
<protein>
    <submittedName>
        <fullName evidence="1">Uncharacterized protein</fullName>
    </submittedName>
</protein>
<accession>A0ABR4AEX9</accession>